<accession>A0ABM0JRU7</accession>
<keyword evidence="9" id="KW-0675">Receptor</keyword>
<dbReference type="PROSITE" id="PS50262">
    <property type="entry name" value="G_PROTEIN_RECEP_F1_2"/>
    <property type="match status" value="1"/>
</dbReference>
<evidence type="ECO:0000256" key="1">
    <source>
        <dbReference type="ARBA" id="ARBA00004370"/>
    </source>
</evidence>
<dbReference type="PANTHER" id="PTHR46641:SF22">
    <property type="entry name" value="PROCTOLIN RECEPTOR, ISOFORM A"/>
    <property type="match status" value="1"/>
</dbReference>
<comment type="subcellular location">
    <subcellularLocation>
        <location evidence="1">Membrane</location>
    </subcellularLocation>
</comment>
<dbReference type="RefSeq" id="XP_005100095.1">
    <property type="nucleotide sequence ID" value="XM_005100038.3"/>
</dbReference>
<sequence length="556" mass="62602">MTSLLISNVTNGSIPLPSEENRVPEASNQDALILTRIIVQKFCVPLVVFVGVVGNSLSIVVLTRKCMKSSTNSYLTALAIFDLLYLVFSCSLSLTHYDAFRRSYSYVHWSPWCHVFADMSSNVSVTLTVTFTLERYIGVCHPMKGRILCTPQRAKIVTAVVSTLAILCTVPEFWEREVVIETGQNNETYPTIRYTDFANRESYQVGYYWFLVVMFTLLPLILLCVFNGILICTVIKAAKLRREMTHLSPCHSSSAGDSKGGNSQPKEQQKITKMLITVVLVFILCQLPGALLLLYTTYLSLAAVKMSRELGNNLRIAGNVINLLIQINASINFILYSAISTKFRRVFWRTICRRGYGRHNAHGRGMSTLMMSRGGDSVSRTDAIHMSSLNDVNKPGGKNHRGCSSYVFKGRTLLRLQTTDRILGKKHHQQQQHHHHHRQWDEPSYRTSRKPWRGKPKDQNGMTYDGGSSRRPDDPALQNGAGGKMSILQTWGFRRKAFDQPTGNSDVLNRKSDHQNGIYNCRSNLEERTYLTPNRDIMPETKSATVGNGSTCRADV</sequence>
<evidence type="ECO:0000256" key="5">
    <source>
        <dbReference type="SAM" id="MobiDB-lite"/>
    </source>
</evidence>
<feature type="transmembrane region" description="Helical" evidence="6">
    <location>
        <begin position="207"/>
        <end position="235"/>
    </location>
</feature>
<feature type="transmembrane region" description="Helical" evidence="6">
    <location>
        <begin position="74"/>
        <end position="97"/>
    </location>
</feature>
<gene>
    <name evidence="9" type="primary">LOC101856102</name>
</gene>
<dbReference type="SUPFAM" id="SSF81321">
    <property type="entry name" value="Family A G protein-coupled receptor-like"/>
    <property type="match status" value="1"/>
</dbReference>
<evidence type="ECO:0000256" key="3">
    <source>
        <dbReference type="ARBA" id="ARBA00022989"/>
    </source>
</evidence>
<keyword evidence="8" id="KW-1185">Reference proteome</keyword>
<dbReference type="InterPro" id="IPR017452">
    <property type="entry name" value="GPCR_Rhodpsn_7TM"/>
</dbReference>
<feature type="transmembrane region" description="Helical" evidence="6">
    <location>
        <begin position="154"/>
        <end position="174"/>
    </location>
</feature>
<evidence type="ECO:0000259" key="7">
    <source>
        <dbReference type="PROSITE" id="PS50262"/>
    </source>
</evidence>
<organism evidence="8 9">
    <name type="scientific">Aplysia californica</name>
    <name type="common">California sea hare</name>
    <dbReference type="NCBI Taxonomy" id="6500"/>
    <lineage>
        <taxon>Eukaryota</taxon>
        <taxon>Metazoa</taxon>
        <taxon>Spiralia</taxon>
        <taxon>Lophotrochozoa</taxon>
        <taxon>Mollusca</taxon>
        <taxon>Gastropoda</taxon>
        <taxon>Heterobranchia</taxon>
        <taxon>Euthyneura</taxon>
        <taxon>Tectipleura</taxon>
        <taxon>Aplysiida</taxon>
        <taxon>Aplysioidea</taxon>
        <taxon>Aplysiidae</taxon>
        <taxon>Aplysia</taxon>
    </lineage>
</organism>
<evidence type="ECO:0000313" key="9">
    <source>
        <dbReference type="RefSeq" id="XP_005100095.1"/>
    </source>
</evidence>
<feature type="transmembrane region" description="Helical" evidence="6">
    <location>
        <begin position="316"/>
        <end position="339"/>
    </location>
</feature>
<dbReference type="PANTHER" id="PTHR46641">
    <property type="entry name" value="FMRFAMIDE RECEPTOR-RELATED"/>
    <property type="match status" value="1"/>
</dbReference>
<feature type="transmembrane region" description="Helical" evidence="6">
    <location>
        <begin position="37"/>
        <end position="62"/>
    </location>
</feature>
<dbReference type="Gene3D" id="1.20.1070.10">
    <property type="entry name" value="Rhodopsin 7-helix transmembrane proteins"/>
    <property type="match status" value="1"/>
</dbReference>
<dbReference type="Proteomes" id="UP000694888">
    <property type="component" value="Unplaced"/>
</dbReference>
<evidence type="ECO:0000256" key="2">
    <source>
        <dbReference type="ARBA" id="ARBA00022692"/>
    </source>
</evidence>
<keyword evidence="2 6" id="KW-0812">Transmembrane</keyword>
<dbReference type="PRINTS" id="PR00237">
    <property type="entry name" value="GPCRRHODOPSN"/>
</dbReference>
<feature type="region of interest" description="Disordered" evidence="5">
    <location>
        <begin position="424"/>
        <end position="482"/>
    </location>
</feature>
<feature type="transmembrane region" description="Helical" evidence="6">
    <location>
        <begin position="274"/>
        <end position="296"/>
    </location>
</feature>
<proteinExistence type="predicted"/>
<protein>
    <submittedName>
        <fullName evidence="9">Sex peptide receptor</fullName>
    </submittedName>
</protein>
<dbReference type="GeneID" id="101856102"/>
<dbReference type="SMART" id="SM01381">
    <property type="entry name" value="7TM_GPCR_Srsx"/>
    <property type="match status" value="1"/>
</dbReference>
<keyword evidence="4 6" id="KW-0472">Membrane</keyword>
<dbReference type="Pfam" id="PF00001">
    <property type="entry name" value="7tm_1"/>
    <property type="match status" value="1"/>
</dbReference>
<dbReference type="InterPro" id="IPR000276">
    <property type="entry name" value="GPCR_Rhodpsn"/>
</dbReference>
<name>A0ABM0JRU7_APLCA</name>
<feature type="domain" description="G-protein coupled receptors family 1 profile" evidence="7">
    <location>
        <begin position="54"/>
        <end position="336"/>
    </location>
</feature>
<dbReference type="InterPro" id="IPR052954">
    <property type="entry name" value="GPCR-Ligand_Int"/>
</dbReference>
<feature type="compositionally biased region" description="Basic residues" evidence="5">
    <location>
        <begin position="424"/>
        <end position="438"/>
    </location>
</feature>
<evidence type="ECO:0000256" key="4">
    <source>
        <dbReference type="ARBA" id="ARBA00023136"/>
    </source>
</evidence>
<reference evidence="9" key="1">
    <citation type="submission" date="2025-08" db="UniProtKB">
        <authorList>
            <consortium name="RefSeq"/>
        </authorList>
    </citation>
    <scope>IDENTIFICATION</scope>
</reference>
<keyword evidence="3 6" id="KW-1133">Transmembrane helix</keyword>
<dbReference type="CDD" id="cd14978">
    <property type="entry name" value="7tmA_FMRFamide_R-like"/>
    <property type="match status" value="1"/>
</dbReference>
<evidence type="ECO:0000313" key="8">
    <source>
        <dbReference type="Proteomes" id="UP000694888"/>
    </source>
</evidence>
<evidence type="ECO:0000256" key="6">
    <source>
        <dbReference type="SAM" id="Phobius"/>
    </source>
</evidence>